<proteinExistence type="inferred from homology"/>
<reference evidence="8" key="1">
    <citation type="journal article" date="2019" name="Int. J. Syst. Evol. Microbiol.">
        <title>The Global Catalogue of Microorganisms (GCM) 10K type strain sequencing project: providing services to taxonomists for standard genome sequencing and annotation.</title>
        <authorList>
            <consortium name="The Broad Institute Genomics Platform"/>
            <consortium name="The Broad Institute Genome Sequencing Center for Infectious Disease"/>
            <person name="Wu L."/>
            <person name="Ma J."/>
        </authorList>
    </citation>
    <scope>NUCLEOTIDE SEQUENCE [LARGE SCALE GENOMIC DNA]</scope>
    <source>
        <strain evidence="8">JCM 4738</strain>
    </source>
</reference>
<dbReference type="InterPro" id="IPR011611">
    <property type="entry name" value="PfkB_dom"/>
</dbReference>
<keyword evidence="3" id="KW-0547">Nucleotide-binding</keyword>
<keyword evidence="4 7" id="KW-0418">Kinase</keyword>
<comment type="similarity">
    <text evidence="1">Belongs to the carbohydrate kinase PfkB family.</text>
</comment>
<dbReference type="CDD" id="cd01166">
    <property type="entry name" value="KdgK"/>
    <property type="match status" value="1"/>
</dbReference>
<protein>
    <submittedName>
        <fullName evidence="7">Sugar kinase</fullName>
    </submittedName>
</protein>
<dbReference type="GO" id="GO:0016301">
    <property type="term" value="F:kinase activity"/>
    <property type="evidence" value="ECO:0007669"/>
    <property type="project" value="UniProtKB-KW"/>
</dbReference>
<evidence type="ECO:0000256" key="4">
    <source>
        <dbReference type="ARBA" id="ARBA00022777"/>
    </source>
</evidence>
<dbReference type="SUPFAM" id="SSF53613">
    <property type="entry name" value="Ribokinase-like"/>
    <property type="match status" value="1"/>
</dbReference>
<feature type="domain" description="Carbohydrate kinase PfkB" evidence="6">
    <location>
        <begin position="2"/>
        <end position="296"/>
    </location>
</feature>
<keyword evidence="8" id="KW-1185">Reference proteome</keyword>
<organism evidence="7 8">
    <name type="scientific">Bhargavaea changchunensis</name>
    <dbReference type="NCBI Taxonomy" id="2134037"/>
    <lineage>
        <taxon>Bacteria</taxon>
        <taxon>Bacillati</taxon>
        <taxon>Bacillota</taxon>
        <taxon>Bacilli</taxon>
        <taxon>Bacillales</taxon>
        <taxon>Caryophanaceae</taxon>
        <taxon>Bhargavaea</taxon>
    </lineage>
</organism>
<evidence type="ECO:0000256" key="2">
    <source>
        <dbReference type="ARBA" id="ARBA00022679"/>
    </source>
</evidence>
<evidence type="ECO:0000313" key="7">
    <source>
        <dbReference type="EMBL" id="MFC7365659.1"/>
    </source>
</evidence>
<name>A0ABW2NI26_9BACL</name>
<dbReference type="Proteomes" id="UP001596483">
    <property type="component" value="Unassembled WGS sequence"/>
</dbReference>
<dbReference type="Gene3D" id="3.40.1190.20">
    <property type="match status" value="1"/>
</dbReference>
<evidence type="ECO:0000256" key="5">
    <source>
        <dbReference type="ARBA" id="ARBA00022840"/>
    </source>
</evidence>
<dbReference type="PANTHER" id="PTHR43085:SF1">
    <property type="entry name" value="PSEUDOURIDINE KINASE-RELATED"/>
    <property type="match status" value="1"/>
</dbReference>
<sequence>MDVVSIGETMVALINEPRGYIRHAESFKPHIAGAESNTLIGLSRLGHQVSWISALGSDELGELILRAVRAEGVDTSQVRRTEYRTGIFFKEILPNSNVSVTYYREGSAASRMTGADLDFEQIRKAKVLYLTGITLAISDSARKMLFEIVDRLKDEHVRVVFDPNIRLKLWSAEEARSTILRFLPYVDDLIIGKAEAALLLGHHDPVRAIEDFKNIGCKNVVIKLGKEGAAYFVNGESGRVSNPQIFEEIDPVGAGDAFSSGYVSGILNGKPPEQSVKEACFLGGYITQFTGDYEGFPSRKQLSVLLKTINSDETVER</sequence>
<evidence type="ECO:0000313" key="8">
    <source>
        <dbReference type="Proteomes" id="UP001596483"/>
    </source>
</evidence>
<dbReference type="EMBL" id="JBHTCT010000032">
    <property type="protein sequence ID" value="MFC7365659.1"/>
    <property type="molecule type" value="Genomic_DNA"/>
</dbReference>
<evidence type="ECO:0000256" key="1">
    <source>
        <dbReference type="ARBA" id="ARBA00010688"/>
    </source>
</evidence>
<dbReference type="InterPro" id="IPR029056">
    <property type="entry name" value="Ribokinase-like"/>
</dbReference>
<evidence type="ECO:0000256" key="3">
    <source>
        <dbReference type="ARBA" id="ARBA00022741"/>
    </source>
</evidence>
<dbReference type="InterPro" id="IPR002173">
    <property type="entry name" value="Carboh/pur_kinase_PfkB_CS"/>
</dbReference>
<dbReference type="InterPro" id="IPR050306">
    <property type="entry name" value="PfkB_Carbo_kinase"/>
</dbReference>
<dbReference type="RefSeq" id="WP_157295189.1">
    <property type="nucleotide sequence ID" value="NZ_JBHTCT010000032.1"/>
</dbReference>
<comment type="caution">
    <text evidence="7">The sequence shown here is derived from an EMBL/GenBank/DDBJ whole genome shotgun (WGS) entry which is preliminary data.</text>
</comment>
<dbReference type="Pfam" id="PF00294">
    <property type="entry name" value="PfkB"/>
    <property type="match status" value="1"/>
</dbReference>
<dbReference type="PANTHER" id="PTHR43085">
    <property type="entry name" value="HEXOKINASE FAMILY MEMBER"/>
    <property type="match status" value="1"/>
</dbReference>
<dbReference type="PROSITE" id="PS00584">
    <property type="entry name" value="PFKB_KINASES_2"/>
    <property type="match status" value="1"/>
</dbReference>
<keyword evidence="5" id="KW-0067">ATP-binding</keyword>
<gene>
    <name evidence="7" type="ORF">ACFQQH_11090</name>
</gene>
<accession>A0ABW2NI26</accession>
<keyword evidence="2" id="KW-0808">Transferase</keyword>
<evidence type="ECO:0000259" key="6">
    <source>
        <dbReference type="Pfam" id="PF00294"/>
    </source>
</evidence>